<evidence type="ECO:0000313" key="18">
    <source>
        <dbReference type="Proteomes" id="UP000269221"/>
    </source>
</evidence>
<evidence type="ECO:0000256" key="8">
    <source>
        <dbReference type="ARBA" id="ARBA00022723"/>
    </source>
</evidence>
<name>A0A3M0L9S1_HIRRU</name>
<organism evidence="17 18">
    <name type="scientific">Hirundo rustica rustica</name>
    <dbReference type="NCBI Taxonomy" id="333673"/>
    <lineage>
        <taxon>Eukaryota</taxon>
        <taxon>Metazoa</taxon>
        <taxon>Chordata</taxon>
        <taxon>Craniata</taxon>
        <taxon>Vertebrata</taxon>
        <taxon>Euteleostomi</taxon>
        <taxon>Archelosauria</taxon>
        <taxon>Archosauria</taxon>
        <taxon>Dinosauria</taxon>
        <taxon>Saurischia</taxon>
        <taxon>Theropoda</taxon>
        <taxon>Coelurosauria</taxon>
        <taxon>Aves</taxon>
        <taxon>Neognathae</taxon>
        <taxon>Neoaves</taxon>
        <taxon>Telluraves</taxon>
        <taxon>Australaves</taxon>
        <taxon>Passeriformes</taxon>
        <taxon>Sylvioidea</taxon>
        <taxon>Hirundinidae</taxon>
        <taxon>Hirundo</taxon>
    </lineage>
</organism>
<comment type="cofactor">
    <cofactor evidence="1">
        <name>Mn(2+)</name>
        <dbReference type="ChEBI" id="CHEBI:29035"/>
    </cofactor>
</comment>
<evidence type="ECO:0000313" key="17">
    <source>
        <dbReference type="EMBL" id="RMC21766.1"/>
    </source>
</evidence>
<evidence type="ECO:0000256" key="6">
    <source>
        <dbReference type="ARBA" id="ARBA00022516"/>
    </source>
</evidence>
<evidence type="ECO:0000256" key="16">
    <source>
        <dbReference type="SAM" id="MobiDB-lite"/>
    </source>
</evidence>
<protein>
    <submittedName>
        <fullName evidence="17">Uncharacterized protein</fullName>
    </submittedName>
</protein>
<keyword evidence="10" id="KW-1133">Transmembrane helix</keyword>
<keyword evidence="14" id="KW-0464">Manganese</keyword>
<reference evidence="17 18" key="1">
    <citation type="submission" date="2018-07" db="EMBL/GenBank/DDBJ databases">
        <title>A high quality draft genome assembly of the barn swallow (H. rustica rustica).</title>
        <authorList>
            <person name="Formenti G."/>
            <person name="Chiara M."/>
            <person name="Poveda L."/>
            <person name="Francoijs K.-J."/>
            <person name="Bonisoli-Alquati A."/>
            <person name="Canova L."/>
            <person name="Gianfranceschi L."/>
            <person name="Horner D.S."/>
            <person name="Saino N."/>
        </authorList>
    </citation>
    <scope>NUCLEOTIDE SEQUENCE [LARGE SCALE GENOMIC DNA]</scope>
    <source>
        <strain evidence="17">Chelidonia</strain>
        <tissue evidence="17">Blood</tissue>
    </source>
</reference>
<dbReference type="GO" id="GO:0004142">
    <property type="term" value="F:diacylglycerol cholinephosphotransferase activity"/>
    <property type="evidence" value="ECO:0007669"/>
    <property type="project" value="TreeGrafter"/>
</dbReference>
<evidence type="ECO:0000256" key="3">
    <source>
        <dbReference type="ARBA" id="ARBA00004127"/>
    </source>
</evidence>
<keyword evidence="6" id="KW-0444">Lipid biosynthesis</keyword>
<evidence type="ECO:0000256" key="14">
    <source>
        <dbReference type="ARBA" id="ARBA00023211"/>
    </source>
</evidence>
<keyword evidence="15" id="KW-1208">Phospholipid metabolism</keyword>
<dbReference type="GO" id="GO:0046872">
    <property type="term" value="F:metal ion binding"/>
    <property type="evidence" value="ECO:0007669"/>
    <property type="project" value="UniProtKB-KW"/>
</dbReference>
<dbReference type="AlphaFoldDB" id="A0A3M0L9S1"/>
<dbReference type="GO" id="GO:0005789">
    <property type="term" value="C:endoplasmic reticulum membrane"/>
    <property type="evidence" value="ECO:0007669"/>
    <property type="project" value="TreeGrafter"/>
</dbReference>
<keyword evidence="11" id="KW-0443">Lipid metabolism</keyword>
<keyword evidence="12" id="KW-0472">Membrane</keyword>
<dbReference type="PANTHER" id="PTHR10414:SF27">
    <property type="entry name" value="CHOLINE_ETHANOLAMINEPHOSPHOTRANSFERASE 1"/>
    <property type="match status" value="1"/>
</dbReference>
<sequence>MRRLPPLFSAVPEEIPVDQERGTRDPCCRPPSPDNVPLPDKLEDDGAVLSPAETPAEPTIGLKELTDQIQAVMQCLDDSMIALAAMIYKKFAVQLFERHLCFCILTFGFMSAKITNKLVVAHITKSEMYLYDTAFTGPALLFHDQVL</sequence>
<evidence type="ECO:0000256" key="1">
    <source>
        <dbReference type="ARBA" id="ARBA00001936"/>
    </source>
</evidence>
<evidence type="ECO:0000256" key="4">
    <source>
        <dbReference type="ARBA" id="ARBA00005189"/>
    </source>
</evidence>
<keyword evidence="8" id="KW-0479">Metal-binding</keyword>
<accession>A0A3M0L9S1</accession>
<keyword evidence="18" id="KW-1185">Reference proteome</keyword>
<comment type="similarity">
    <text evidence="5">Belongs to the CDP-alcohol phosphatidyltransferase class-I family.</text>
</comment>
<dbReference type="GO" id="GO:0005794">
    <property type="term" value="C:Golgi apparatus"/>
    <property type="evidence" value="ECO:0007669"/>
    <property type="project" value="TreeGrafter"/>
</dbReference>
<dbReference type="Proteomes" id="UP000269221">
    <property type="component" value="Unassembled WGS sequence"/>
</dbReference>
<keyword evidence="13" id="KW-0594">Phospholipid biosynthesis</keyword>
<evidence type="ECO:0000256" key="11">
    <source>
        <dbReference type="ARBA" id="ARBA00023098"/>
    </source>
</evidence>
<dbReference type="GO" id="GO:0004307">
    <property type="term" value="F:ethanolaminephosphotransferase activity"/>
    <property type="evidence" value="ECO:0007669"/>
    <property type="project" value="TreeGrafter"/>
</dbReference>
<evidence type="ECO:0000256" key="10">
    <source>
        <dbReference type="ARBA" id="ARBA00022989"/>
    </source>
</evidence>
<evidence type="ECO:0000256" key="15">
    <source>
        <dbReference type="ARBA" id="ARBA00023264"/>
    </source>
</evidence>
<dbReference type="OrthoDB" id="196717at2759"/>
<comment type="cofactor">
    <cofactor evidence="2">
        <name>Mg(2+)</name>
        <dbReference type="ChEBI" id="CHEBI:18420"/>
    </cofactor>
</comment>
<dbReference type="STRING" id="333673.A0A3M0L9S1"/>
<evidence type="ECO:0000256" key="9">
    <source>
        <dbReference type="ARBA" id="ARBA00022842"/>
    </source>
</evidence>
<keyword evidence="9" id="KW-0460">Magnesium</keyword>
<comment type="pathway">
    <text evidence="4">Lipid metabolism.</text>
</comment>
<evidence type="ECO:0000256" key="7">
    <source>
        <dbReference type="ARBA" id="ARBA00022692"/>
    </source>
</evidence>
<evidence type="ECO:0000256" key="13">
    <source>
        <dbReference type="ARBA" id="ARBA00023209"/>
    </source>
</evidence>
<dbReference type="InterPro" id="IPR014472">
    <property type="entry name" value="CHOPT"/>
</dbReference>
<comment type="subcellular location">
    <subcellularLocation>
        <location evidence="3">Endomembrane system</location>
        <topology evidence="3">Multi-pass membrane protein</topology>
    </subcellularLocation>
</comment>
<evidence type="ECO:0000256" key="2">
    <source>
        <dbReference type="ARBA" id="ARBA00001946"/>
    </source>
</evidence>
<dbReference type="GO" id="GO:0006646">
    <property type="term" value="P:phosphatidylethanolamine biosynthetic process"/>
    <property type="evidence" value="ECO:0007669"/>
    <property type="project" value="TreeGrafter"/>
</dbReference>
<dbReference type="EMBL" id="QRBI01000093">
    <property type="protein sequence ID" value="RMC21766.1"/>
    <property type="molecule type" value="Genomic_DNA"/>
</dbReference>
<gene>
    <name evidence="17" type="ORF">DUI87_02635</name>
</gene>
<proteinExistence type="inferred from homology"/>
<keyword evidence="7" id="KW-0812">Transmembrane</keyword>
<comment type="caution">
    <text evidence="17">The sequence shown here is derived from an EMBL/GenBank/DDBJ whole genome shotgun (WGS) entry which is preliminary data.</text>
</comment>
<feature type="region of interest" description="Disordered" evidence="16">
    <location>
        <begin position="16"/>
        <end position="45"/>
    </location>
</feature>
<evidence type="ECO:0000256" key="5">
    <source>
        <dbReference type="ARBA" id="ARBA00010441"/>
    </source>
</evidence>
<evidence type="ECO:0000256" key="12">
    <source>
        <dbReference type="ARBA" id="ARBA00023136"/>
    </source>
</evidence>
<feature type="compositionally biased region" description="Basic and acidic residues" evidence="16">
    <location>
        <begin position="18"/>
        <end position="27"/>
    </location>
</feature>
<dbReference type="PANTHER" id="PTHR10414">
    <property type="entry name" value="ETHANOLAMINEPHOSPHOTRANSFERASE"/>
    <property type="match status" value="1"/>
</dbReference>